<evidence type="ECO:0000256" key="6">
    <source>
        <dbReference type="SAM" id="Phobius"/>
    </source>
</evidence>
<dbReference type="AlphaFoldDB" id="A0A444JBC7"/>
<accession>A0A444JBC7</accession>
<feature type="transmembrane region" description="Helical" evidence="6">
    <location>
        <begin position="133"/>
        <end position="151"/>
    </location>
</feature>
<keyword evidence="4 6" id="KW-1133">Transmembrane helix</keyword>
<evidence type="ECO:0000256" key="2">
    <source>
        <dbReference type="ARBA" id="ARBA00022475"/>
    </source>
</evidence>
<dbReference type="Proteomes" id="UP000288892">
    <property type="component" value="Unassembled WGS sequence"/>
</dbReference>
<feature type="transmembrane region" description="Helical" evidence="6">
    <location>
        <begin position="51"/>
        <end position="72"/>
    </location>
</feature>
<dbReference type="PANTHER" id="PTHR42682:SF4">
    <property type="entry name" value="NADH-UBIQUINONE_PLASTOQUINONE"/>
    <property type="match status" value="1"/>
</dbReference>
<dbReference type="InterPro" id="IPR052175">
    <property type="entry name" value="ComplexI-like_HydComp"/>
</dbReference>
<proteinExistence type="predicted"/>
<dbReference type="EMBL" id="MTKS01000326">
    <property type="protein sequence ID" value="RWX50395.1"/>
    <property type="molecule type" value="Genomic_DNA"/>
</dbReference>
<feature type="transmembrane region" description="Helical" evidence="6">
    <location>
        <begin position="24"/>
        <end position="45"/>
    </location>
</feature>
<comment type="caution">
    <text evidence="7">The sequence shown here is derived from an EMBL/GenBank/DDBJ whole genome shotgun (WGS) entry which is preliminary data.</text>
</comment>
<dbReference type="PANTHER" id="PTHR42682">
    <property type="entry name" value="HYDROGENASE-4 COMPONENT F"/>
    <property type="match status" value="1"/>
</dbReference>
<comment type="subcellular location">
    <subcellularLocation>
        <location evidence="1">Cell membrane</location>
        <topology evidence="1">Multi-pass membrane protein</topology>
    </subcellularLocation>
</comment>
<evidence type="ECO:0000256" key="3">
    <source>
        <dbReference type="ARBA" id="ARBA00022692"/>
    </source>
</evidence>
<keyword evidence="2" id="KW-1003">Cell membrane</keyword>
<name>A0A444JBC7_9BACT</name>
<evidence type="ECO:0000313" key="7">
    <source>
        <dbReference type="EMBL" id="RWX50395.1"/>
    </source>
</evidence>
<evidence type="ECO:0000256" key="5">
    <source>
        <dbReference type="ARBA" id="ARBA00023136"/>
    </source>
</evidence>
<evidence type="ECO:0000313" key="8">
    <source>
        <dbReference type="Proteomes" id="UP000288892"/>
    </source>
</evidence>
<feature type="transmembrane region" description="Helical" evidence="6">
    <location>
        <begin position="157"/>
        <end position="176"/>
    </location>
</feature>
<keyword evidence="3 6" id="KW-0812">Transmembrane</keyword>
<feature type="transmembrane region" description="Helical" evidence="6">
    <location>
        <begin position="103"/>
        <end position="121"/>
    </location>
</feature>
<feature type="non-terminal residue" evidence="7">
    <location>
        <position position="201"/>
    </location>
</feature>
<dbReference type="GO" id="GO:0005886">
    <property type="term" value="C:plasma membrane"/>
    <property type="evidence" value="ECO:0007669"/>
    <property type="project" value="UniProtKB-SubCell"/>
</dbReference>
<organism evidence="7 8">
    <name type="scientific">Candidatus Electrothrix marina</name>
    <dbReference type="NCBI Taxonomy" id="1859130"/>
    <lineage>
        <taxon>Bacteria</taxon>
        <taxon>Pseudomonadati</taxon>
        <taxon>Thermodesulfobacteriota</taxon>
        <taxon>Desulfobulbia</taxon>
        <taxon>Desulfobulbales</taxon>
        <taxon>Desulfobulbaceae</taxon>
        <taxon>Candidatus Electrothrix</taxon>
    </lineage>
</organism>
<evidence type="ECO:0000256" key="4">
    <source>
        <dbReference type="ARBA" id="ARBA00022989"/>
    </source>
</evidence>
<keyword evidence="8" id="KW-1185">Reference proteome</keyword>
<reference evidence="7 8" key="1">
    <citation type="submission" date="2017-01" db="EMBL/GenBank/DDBJ databases">
        <title>The cable genome- insights into the physiology and evolution of filamentous bacteria capable of sulfide oxidation via long distance electron transfer.</title>
        <authorList>
            <person name="Schreiber L."/>
            <person name="Bjerg J.T."/>
            <person name="Boggild A."/>
            <person name="Van De Vossenberg J."/>
            <person name="Meysman F."/>
            <person name="Nielsen L.P."/>
            <person name="Schramm A."/>
            <person name="Kjeldsen K.U."/>
        </authorList>
    </citation>
    <scope>NUCLEOTIDE SEQUENCE [LARGE SCALE GENOMIC DNA]</scope>
    <source>
        <strain evidence="7">A5</strain>
    </source>
</reference>
<evidence type="ECO:0000256" key="1">
    <source>
        <dbReference type="ARBA" id="ARBA00004651"/>
    </source>
</evidence>
<gene>
    <name evidence="7" type="ORF">VU01_13261</name>
</gene>
<keyword evidence="5 6" id="KW-0472">Membrane</keyword>
<protein>
    <submittedName>
        <fullName evidence="7">Uncharacterized protein</fullName>
    </submittedName>
</protein>
<sequence length="201" mass="22982">MKGRARIKYIHELKNELNHQRRKYMDTIFVSIFIILAGGTAALFLFRRFILMQRVVIGTTALGCAAGLCYALTRLFGDTAVATATWAWLHIFELSFTVDSVSLFFLIPVFLVPPLVLVYSLDYLTRRKKNLRIAINYFLTTLLVVSMVMVVTAANMITFALAWEIMSIASFFLVIFDYQDKEKRKAGYLYLIFVQGGAMFL</sequence>